<dbReference type="GO" id="GO:0016740">
    <property type="term" value="F:transferase activity"/>
    <property type="evidence" value="ECO:0007669"/>
    <property type="project" value="UniProtKB-KW"/>
</dbReference>
<gene>
    <name evidence="2" type="ORF">CLV98_102132</name>
</gene>
<sequence length="301" mass="34418">MIRVRNGPNMTFLQTHTRALRELISPTTLPPVVETAAGWPKLTIITPSYNQGDFLERTILSIINQGYPNLEYMIIDGGSTDHSVEVIRKYEKHLTYWVSEKDKGQVDAINKGLARATGEYIAFQNSDDVYFPGTLRRFGQAAQQRPDDILYGDLFMITTDDEVTELLKTTSYSLQCQLLEGMQIHNQSLFFKKSLVDRHGPFDAQFRFAFDYEFITRYTIDGKSTVRKVEGLAGALRVHADAKSSTIATVGVSEHEQIQKTYLAASSLAPTKLSYLWCRMRKILYFATNFDFKYILYRTTR</sequence>
<dbReference type="EMBL" id="QGDT01000002">
    <property type="protein sequence ID" value="PWJ59300.1"/>
    <property type="molecule type" value="Genomic_DNA"/>
</dbReference>
<dbReference type="InterPro" id="IPR050834">
    <property type="entry name" value="Glycosyltransf_2"/>
</dbReference>
<evidence type="ECO:0000259" key="1">
    <source>
        <dbReference type="Pfam" id="PF00535"/>
    </source>
</evidence>
<dbReference type="Gene3D" id="3.90.550.10">
    <property type="entry name" value="Spore Coat Polysaccharide Biosynthesis Protein SpsA, Chain A"/>
    <property type="match status" value="1"/>
</dbReference>
<comment type="caution">
    <text evidence="2">The sequence shown here is derived from an EMBL/GenBank/DDBJ whole genome shotgun (WGS) entry which is preliminary data.</text>
</comment>
<dbReference type="AlphaFoldDB" id="A0A316AR66"/>
<protein>
    <submittedName>
        <fullName evidence="2">Glycosyl transferase family 2</fullName>
    </submittedName>
</protein>
<evidence type="ECO:0000313" key="2">
    <source>
        <dbReference type="EMBL" id="PWJ59300.1"/>
    </source>
</evidence>
<reference evidence="2 3" key="1">
    <citation type="submission" date="2018-03" db="EMBL/GenBank/DDBJ databases">
        <title>Genomic Encyclopedia of Archaeal and Bacterial Type Strains, Phase II (KMG-II): from individual species to whole genera.</title>
        <authorList>
            <person name="Goeker M."/>
        </authorList>
    </citation>
    <scope>NUCLEOTIDE SEQUENCE [LARGE SCALE GENOMIC DNA]</scope>
    <source>
        <strain evidence="2 3">DSM 100346</strain>
    </source>
</reference>
<evidence type="ECO:0000313" key="3">
    <source>
        <dbReference type="Proteomes" id="UP000245880"/>
    </source>
</evidence>
<dbReference type="PANTHER" id="PTHR43685:SF11">
    <property type="entry name" value="GLYCOSYLTRANSFERASE TAGX-RELATED"/>
    <property type="match status" value="1"/>
</dbReference>
<dbReference type="InterPro" id="IPR001173">
    <property type="entry name" value="Glyco_trans_2-like"/>
</dbReference>
<name>A0A316AR66_9BACT</name>
<dbReference type="Proteomes" id="UP000245880">
    <property type="component" value="Unassembled WGS sequence"/>
</dbReference>
<proteinExistence type="predicted"/>
<dbReference type="CDD" id="cd06433">
    <property type="entry name" value="GT_2_WfgS_like"/>
    <property type="match status" value="1"/>
</dbReference>
<dbReference type="Pfam" id="PF00535">
    <property type="entry name" value="Glycos_transf_2"/>
    <property type="match status" value="1"/>
</dbReference>
<dbReference type="PANTHER" id="PTHR43685">
    <property type="entry name" value="GLYCOSYLTRANSFERASE"/>
    <property type="match status" value="1"/>
</dbReference>
<dbReference type="InterPro" id="IPR029044">
    <property type="entry name" value="Nucleotide-diphossugar_trans"/>
</dbReference>
<organism evidence="2 3">
    <name type="scientific">Dyadobacter jejuensis</name>
    <dbReference type="NCBI Taxonomy" id="1082580"/>
    <lineage>
        <taxon>Bacteria</taxon>
        <taxon>Pseudomonadati</taxon>
        <taxon>Bacteroidota</taxon>
        <taxon>Cytophagia</taxon>
        <taxon>Cytophagales</taxon>
        <taxon>Spirosomataceae</taxon>
        <taxon>Dyadobacter</taxon>
    </lineage>
</organism>
<dbReference type="SUPFAM" id="SSF53448">
    <property type="entry name" value="Nucleotide-diphospho-sugar transferases"/>
    <property type="match status" value="1"/>
</dbReference>
<keyword evidence="2" id="KW-0808">Transferase</keyword>
<accession>A0A316AR66</accession>
<feature type="domain" description="Glycosyltransferase 2-like" evidence="1">
    <location>
        <begin position="43"/>
        <end position="187"/>
    </location>
</feature>
<keyword evidence="3" id="KW-1185">Reference proteome</keyword>